<dbReference type="NCBIfam" id="TIGR01388">
    <property type="entry name" value="rnd"/>
    <property type="match status" value="1"/>
</dbReference>
<dbReference type="InterPro" id="IPR010997">
    <property type="entry name" value="HRDC-like_sf"/>
</dbReference>
<evidence type="ECO:0000256" key="1">
    <source>
        <dbReference type="ARBA" id="ARBA00022490"/>
    </source>
</evidence>
<dbReference type="HAMAP" id="MF_01899">
    <property type="entry name" value="RNase_D"/>
    <property type="match status" value="1"/>
</dbReference>
<evidence type="ECO:0000256" key="2">
    <source>
        <dbReference type="ARBA" id="ARBA00022694"/>
    </source>
</evidence>
<dbReference type="PANTHER" id="PTHR47649">
    <property type="entry name" value="RIBONUCLEASE D"/>
    <property type="match status" value="1"/>
</dbReference>
<dbReference type="GO" id="GO:0005737">
    <property type="term" value="C:cytoplasm"/>
    <property type="evidence" value="ECO:0007669"/>
    <property type="project" value="UniProtKB-SubCell"/>
</dbReference>
<dbReference type="InParanoid" id="A0A423PUW1"/>
<keyword evidence="5 6" id="KW-0269">Exonuclease</keyword>
<dbReference type="EMBL" id="AYKG01000015">
    <property type="protein sequence ID" value="ROO29383.1"/>
    <property type="molecule type" value="Genomic_DNA"/>
</dbReference>
<dbReference type="PROSITE" id="PS50967">
    <property type="entry name" value="HRDC"/>
    <property type="match status" value="1"/>
</dbReference>
<comment type="caution">
    <text evidence="8">The sequence shown here is derived from an EMBL/GenBank/DDBJ whole genome shotgun (WGS) entry which is preliminary data.</text>
</comment>
<sequence length="385" mass="41942">MQSKRELANPMIPEPPAQATTITTTAELVRFIDAVAHRAWVAIDTEFLREKTYYPKLCLVQIADADISGVIDVLAIDDLSALVALLVDAETIKVFHSAEQDLEVLLHTFGVMPAPLFDTQLAAPLVGLDDQMGYARMIAALLDVSLSKAHTRTDWSRRPLPAGAIDYAADDVRYLAVAYPRLVAALNARDRLGWVMDDTARMTDPARFAPAPETAWRRVKGWFHLPAGAQQILAELAAWRERVAIEADRPRRWIVSDTALMTLAEQGPADDMALADTVELSDKMLARHADELLAAIKRGKAAPATVLDPDAGPPDGPTKRAIKHGMQALEQAAKTAELPAATLGSRAEIARLVAGRRDTRLLTGWREEIAGRDVLAAIQAHQAAN</sequence>
<dbReference type="FunCoup" id="A0A423PUW1">
    <property type="interactions" value="16"/>
</dbReference>
<dbReference type="GO" id="GO:0008408">
    <property type="term" value="F:3'-5' exonuclease activity"/>
    <property type="evidence" value="ECO:0007669"/>
    <property type="project" value="InterPro"/>
</dbReference>
<proteinExistence type="inferred from homology"/>
<dbReference type="SUPFAM" id="SSF47819">
    <property type="entry name" value="HRDC-like"/>
    <property type="match status" value="1"/>
</dbReference>
<dbReference type="GO" id="GO:0003676">
    <property type="term" value="F:nucleic acid binding"/>
    <property type="evidence" value="ECO:0007669"/>
    <property type="project" value="InterPro"/>
</dbReference>
<dbReference type="GO" id="GO:0000166">
    <property type="term" value="F:nucleotide binding"/>
    <property type="evidence" value="ECO:0007669"/>
    <property type="project" value="InterPro"/>
</dbReference>
<dbReference type="PANTHER" id="PTHR47649:SF1">
    <property type="entry name" value="RIBONUCLEASE D"/>
    <property type="match status" value="1"/>
</dbReference>
<dbReference type="RefSeq" id="WP_184999775.1">
    <property type="nucleotide sequence ID" value="NZ_AYKG01000015.1"/>
</dbReference>
<dbReference type="InterPro" id="IPR044876">
    <property type="entry name" value="HRDC_dom_sf"/>
</dbReference>
<dbReference type="InterPro" id="IPR012337">
    <property type="entry name" value="RNaseH-like_sf"/>
</dbReference>
<accession>A0A423PUW1</accession>
<comment type="similarity">
    <text evidence="6">Belongs to the RNase D family.</text>
</comment>
<dbReference type="Proteomes" id="UP000285310">
    <property type="component" value="Unassembled WGS sequence"/>
</dbReference>
<dbReference type="Pfam" id="PF01612">
    <property type="entry name" value="DNA_pol_A_exo1"/>
    <property type="match status" value="1"/>
</dbReference>
<evidence type="ECO:0000259" key="7">
    <source>
        <dbReference type="PROSITE" id="PS50967"/>
    </source>
</evidence>
<keyword evidence="3 6" id="KW-0540">Nuclease</keyword>
<comment type="subcellular location">
    <subcellularLocation>
        <location evidence="6">Cytoplasm</location>
    </subcellularLocation>
</comment>
<name>A0A423PUW1_9GAMM</name>
<comment type="cofactor">
    <cofactor evidence="6">
        <name>a divalent metal cation</name>
        <dbReference type="ChEBI" id="CHEBI:60240"/>
    </cofactor>
</comment>
<reference evidence="8 9" key="1">
    <citation type="submission" date="2013-10" db="EMBL/GenBank/DDBJ databases">
        <title>Salinisphaera japonica YTM-1 Genome Sequencing.</title>
        <authorList>
            <person name="Lai Q."/>
            <person name="Li C."/>
            <person name="Shao Z."/>
        </authorList>
    </citation>
    <scope>NUCLEOTIDE SEQUENCE [LARGE SCALE GENOMIC DNA]</scope>
    <source>
        <strain evidence="8 9">YTM-1</strain>
    </source>
</reference>
<evidence type="ECO:0000313" key="9">
    <source>
        <dbReference type="Proteomes" id="UP000285310"/>
    </source>
</evidence>
<keyword evidence="2 6" id="KW-0819">tRNA processing</keyword>
<dbReference type="Pfam" id="PF00570">
    <property type="entry name" value="HRDC"/>
    <property type="match status" value="1"/>
</dbReference>
<dbReference type="InterPro" id="IPR002562">
    <property type="entry name" value="3'-5'_exonuclease_dom"/>
</dbReference>
<dbReference type="AlphaFoldDB" id="A0A423PUW1"/>
<dbReference type="InterPro" id="IPR006292">
    <property type="entry name" value="RNase_D"/>
</dbReference>
<dbReference type="Gene3D" id="1.10.150.80">
    <property type="entry name" value="HRDC domain"/>
    <property type="match status" value="1"/>
</dbReference>
<dbReference type="InterPro" id="IPR051086">
    <property type="entry name" value="RNase_D-like"/>
</dbReference>
<comment type="catalytic activity">
    <reaction evidence="6">
        <text>Exonucleolytic cleavage that removes extra residues from the 3'-terminus of tRNA to produce 5'-mononucleotides.</text>
        <dbReference type="EC" id="3.1.13.5"/>
    </reaction>
</comment>
<evidence type="ECO:0000256" key="6">
    <source>
        <dbReference type="HAMAP-Rule" id="MF_01899"/>
    </source>
</evidence>
<dbReference type="InterPro" id="IPR036397">
    <property type="entry name" value="RNaseH_sf"/>
</dbReference>
<feature type="domain" description="HRDC" evidence="7">
    <location>
        <begin position="226"/>
        <end position="306"/>
    </location>
</feature>
<dbReference type="CDD" id="cd06142">
    <property type="entry name" value="RNaseD_exo"/>
    <property type="match status" value="1"/>
</dbReference>
<evidence type="ECO:0000256" key="4">
    <source>
        <dbReference type="ARBA" id="ARBA00022801"/>
    </source>
</evidence>
<dbReference type="SUPFAM" id="SSF53098">
    <property type="entry name" value="Ribonuclease H-like"/>
    <property type="match status" value="1"/>
</dbReference>
<dbReference type="EC" id="3.1.13.5" evidence="6"/>
<dbReference type="GO" id="GO:0042780">
    <property type="term" value="P:tRNA 3'-end processing"/>
    <property type="evidence" value="ECO:0007669"/>
    <property type="project" value="UniProtKB-UniRule"/>
</dbReference>
<dbReference type="SMART" id="SM00474">
    <property type="entry name" value="35EXOc"/>
    <property type="match status" value="1"/>
</dbReference>
<dbReference type="GO" id="GO:0033890">
    <property type="term" value="F:ribonuclease D activity"/>
    <property type="evidence" value="ECO:0007669"/>
    <property type="project" value="UniProtKB-UniRule"/>
</dbReference>
<dbReference type="InterPro" id="IPR002121">
    <property type="entry name" value="HRDC_dom"/>
</dbReference>
<keyword evidence="4 6" id="KW-0378">Hydrolase</keyword>
<keyword evidence="1 6" id="KW-0963">Cytoplasm</keyword>
<organism evidence="8 9">
    <name type="scientific">Salinisphaera japonica YTM-1</name>
    <dbReference type="NCBI Taxonomy" id="1209778"/>
    <lineage>
        <taxon>Bacteria</taxon>
        <taxon>Pseudomonadati</taxon>
        <taxon>Pseudomonadota</taxon>
        <taxon>Gammaproteobacteria</taxon>
        <taxon>Salinisphaerales</taxon>
        <taxon>Salinisphaeraceae</taxon>
        <taxon>Salinisphaera</taxon>
    </lineage>
</organism>
<evidence type="ECO:0000256" key="5">
    <source>
        <dbReference type="ARBA" id="ARBA00022839"/>
    </source>
</evidence>
<dbReference type="Gene3D" id="3.30.420.10">
    <property type="entry name" value="Ribonuclease H-like superfamily/Ribonuclease H"/>
    <property type="match status" value="1"/>
</dbReference>
<protein>
    <recommendedName>
        <fullName evidence="6">Ribonuclease D</fullName>
        <shortName evidence="6">RNase D</shortName>
        <ecNumber evidence="6">3.1.13.5</ecNumber>
    </recommendedName>
</protein>
<comment type="function">
    <text evidence="6">Exonuclease involved in the 3' processing of various precursor tRNAs. Initiates hydrolysis at the 3'-terminus of an RNA molecule and releases 5'-mononucleotides.</text>
</comment>
<evidence type="ECO:0000313" key="8">
    <source>
        <dbReference type="EMBL" id="ROO29383.1"/>
    </source>
</evidence>
<keyword evidence="9" id="KW-1185">Reference proteome</keyword>
<gene>
    <name evidence="6" type="primary">rnd</name>
    <name evidence="8" type="ORF">SAJA_06340</name>
</gene>
<evidence type="ECO:0000256" key="3">
    <source>
        <dbReference type="ARBA" id="ARBA00022722"/>
    </source>
</evidence>